<dbReference type="EMBL" id="JAHGAV010000014">
    <property type="protein sequence ID" value="KAG6938991.1"/>
    <property type="molecule type" value="Genomic_DNA"/>
</dbReference>
<sequence length="267" mass="29902">MNNNLLTAIEMSSFSEHIQNPLTLPSGQNGCVDHQSKTSYHSVRSVGMPMKVPLIAVHNAKQQGSPSLCEKSEDLCNPTSVVSNEICPAQINVELLLESEKNKQKSNEIDKMETIFDSNIFFRENRPCTFLSSNSAFMSDLDNVPSVGQSEEFTKPHDSPLPFCGNVTERKKHATSCISSAHAGRKALQDQTNTSLYSHTSLLKLQNSLEENSTTPARRRRATVCYKEPKISSKLRRGDQFTDMEFLNSPVFKVKNKRSFKSKSRLI</sequence>
<evidence type="ECO:0000256" key="1">
    <source>
        <dbReference type="ARBA" id="ARBA00004584"/>
    </source>
</evidence>
<comment type="caution">
    <text evidence="10">The sequence shown here is derived from an EMBL/GenBank/DDBJ whole genome shotgun (WGS) entry which is preliminary data.</text>
</comment>
<evidence type="ECO:0000256" key="7">
    <source>
        <dbReference type="ARBA" id="ARBA00023306"/>
    </source>
</evidence>
<comment type="subcellular location">
    <subcellularLocation>
        <location evidence="1">Chromosome</location>
        <location evidence="1">Centromere</location>
    </subcellularLocation>
</comment>
<keyword evidence="3" id="KW-0158">Chromosome</keyword>
<dbReference type="PANTHER" id="PTHR21577:SF3">
    <property type="entry name" value="SHUGOSHIN 1-RELATED"/>
    <property type="match status" value="1"/>
</dbReference>
<keyword evidence="5" id="KW-0159">Chromosome partition</keyword>
<keyword evidence="8" id="KW-0137">Centromere</keyword>
<dbReference type="InterPro" id="IPR011515">
    <property type="entry name" value="Shugoshin_C"/>
</dbReference>
<evidence type="ECO:0000313" key="10">
    <source>
        <dbReference type="EMBL" id="KAG6938991.1"/>
    </source>
</evidence>
<gene>
    <name evidence="10" type="ORF">G0U57_003781</name>
</gene>
<keyword evidence="6" id="KW-0175">Coiled coil</keyword>
<feature type="domain" description="Shugoshin C-terminal" evidence="9">
    <location>
        <begin position="216"/>
        <end position="237"/>
    </location>
</feature>
<dbReference type="GO" id="GO:0051177">
    <property type="term" value="P:meiotic sister chromatid cohesion"/>
    <property type="evidence" value="ECO:0007669"/>
    <property type="project" value="TreeGrafter"/>
</dbReference>
<evidence type="ECO:0000256" key="3">
    <source>
        <dbReference type="ARBA" id="ARBA00022454"/>
    </source>
</evidence>
<evidence type="ECO:0000256" key="5">
    <source>
        <dbReference type="ARBA" id="ARBA00022829"/>
    </source>
</evidence>
<evidence type="ECO:0000256" key="4">
    <source>
        <dbReference type="ARBA" id="ARBA00022618"/>
    </source>
</evidence>
<protein>
    <submittedName>
        <fullName evidence="10">Shugoshin 2-like</fullName>
    </submittedName>
</protein>
<evidence type="ECO:0000259" key="9">
    <source>
        <dbReference type="Pfam" id="PF07557"/>
    </source>
</evidence>
<keyword evidence="7" id="KW-0131">Cell cycle</keyword>
<dbReference type="GO" id="GO:0005634">
    <property type="term" value="C:nucleus"/>
    <property type="evidence" value="ECO:0007669"/>
    <property type="project" value="InterPro"/>
</dbReference>
<comment type="similarity">
    <text evidence="2">Belongs to the shugoshin family.</text>
</comment>
<dbReference type="InterPro" id="IPR038889">
    <property type="entry name" value="Shugoshin1/2"/>
</dbReference>
<dbReference type="GO" id="GO:0051301">
    <property type="term" value="P:cell division"/>
    <property type="evidence" value="ECO:0007669"/>
    <property type="project" value="UniProtKB-KW"/>
</dbReference>
<evidence type="ECO:0000256" key="6">
    <source>
        <dbReference type="ARBA" id="ARBA00023054"/>
    </source>
</evidence>
<dbReference type="GO" id="GO:0045132">
    <property type="term" value="P:meiotic chromosome segregation"/>
    <property type="evidence" value="ECO:0007669"/>
    <property type="project" value="InterPro"/>
</dbReference>
<proteinExistence type="inferred from homology"/>
<evidence type="ECO:0000256" key="8">
    <source>
        <dbReference type="ARBA" id="ARBA00023328"/>
    </source>
</evidence>
<dbReference type="AlphaFoldDB" id="A0A8T1TCL3"/>
<dbReference type="GO" id="GO:0000776">
    <property type="term" value="C:kinetochore"/>
    <property type="evidence" value="ECO:0007669"/>
    <property type="project" value="TreeGrafter"/>
</dbReference>
<accession>A0A8T1TCL3</accession>
<evidence type="ECO:0000313" key="11">
    <source>
        <dbReference type="Proteomes" id="UP000765507"/>
    </source>
</evidence>
<reference evidence="10 11" key="1">
    <citation type="journal article" date="2020" name="G3 (Bethesda)">
        <title>Draft Genome of the Common Snapping Turtle, Chelydra serpentina, a Model for Phenotypic Plasticity in Reptiles.</title>
        <authorList>
            <person name="Das D."/>
            <person name="Singh S.K."/>
            <person name="Bierstedt J."/>
            <person name="Erickson A."/>
            <person name="Galli G.L.J."/>
            <person name="Crossley D.A. 2nd"/>
            <person name="Rhen T."/>
        </authorList>
    </citation>
    <scope>NUCLEOTIDE SEQUENCE [LARGE SCALE GENOMIC DNA]</scope>
    <source>
        <strain evidence="10">KW</strain>
    </source>
</reference>
<dbReference type="PANTHER" id="PTHR21577">
    <property type="entry name" value="SHUGOSHIN"/>
    <property type="match status" value="1"/>
</dbReference>
<keyword evidence="11" id="KW-1185">Reference proteome</keyword>
<dbReference type="Proteomes" id="UP000765507">
    <property type="component" value="Unassembled WGS sequence"/>
</dbReference>
<dbReference type="OrthoDB" id="5990092at2759"/>
<name>A0A8T1TCL3_CHESE</name>
<organism evidence="10 11">
    <name type="scientific">Chelydra serpentina</name>
    <name type="common">Snapping turtle</name>
    <name type="synonym">Testudo serpentina</name>
    <dbReference type="NCBI Taxonomy" id="8475"/>
    <lineage>
        <taxon>Eukaryota</taxon>
        <taxon>Metazoa</taxon>
        <taxon>Chordata</taxon>
        <taxon>Craniata</taxon>
        <taxon>Vertebrata</taxon>
        <taxon>Euteleostomi</taxon>
        <taxon>Archelosauria</taxon>
        <taxon>Testudinata</taxon>
        <taxon>Testudines</taxon>
        <taxon>Cryptodira</taxon>
        <taxon>Durocryptodira</taxon>
        <taxon>Americhelydia</taxon>
        <taxon>Chelydroidea</taxon>
        <taxon>Chelydridae</taxon>
        <taxon>Chelydra</taxon>
    </lineage>
</organism>
<keyword evidence="4" id="KW-0132">Cell division</keyword>
<dbReference type="Pfam" id="PF07557">
    <property type="entry name" value="Shugoshin_C"/>
    <property type="match status" value="1"/>
</dbReference>
<evidence type="ECO:0000256" key="2">
    <source>
        <dbReference type="ARBA" id="ARBA00010845"/>
    </source>
</evidence>